<comment type="caution">
    <text evidence="7">Lacks conserved residue(s) required for the propagation of feature annotation.</text>
</comment>
<sequence length="2150" mass="239913">MEKGMELPVLLITQGVLFPEAKIKVPIRSKNNLAMLDRFVLNRSIASKTLILVAYRTESEKKVYDVGTVAMIEQVSCFTSSTFTQYTLHIVGVSRAKILDYALPVSRVKQIYSSGEVTEEKELKLYEVVQEFARSLSRDESTTLSNAMRHMIPERHVDEVVDLVASFIPRLPYEKQLEFLATVDVPTRVEAVVEWCAKHLESNPARPVRTSSPPKGITFHDLRENGKRRGRMIHNDNEEQQNPIERLAAKLEAANLPDDVRERIFEDLNRVKSSGGNGQESSMLLSYLEFVADLPWSTTTKDDVDIKKARQLLDDSHEGMENVKKRVLEYIAVRSLRDDGTGKAMAGPILCFAGPPGVGKTSVARAIAQSLGRKFERISLGGIRDEADIRGHRRTYVGAMPGRLLQAIRRSKTRNPVILLDEVDKLFAGVHGSPSAALLEVLDPEQNGAFMDHHNRKTIIQDFYNEKAEFTETREGHICPSSDIIFSLTNEDAEKVWVTGSFVGWSTLIEMRRDPRRPNEWRVRLTLPYGHHQFRFIVDGFWFIRDGIALECDDKGELCHYVHLPIDERRRHFERLHQSKKKAKWNMEKGEFIEAKFNFYEASRSSEEDSTELVFFTVFSLPTLALLIASHTFGSILQFLIASLRKHNGEQGVKRDPLTVVTLASSQFSLLWGLTLAVYYHAAGFRGNAVMRGGGTGTSFADLVIGLHSGSRKLITTASPFSNTELYALVGNRTHQLDIIQPNQQKDAATTDKSLVTMIEVNAIHAMSLVQRPCTINKITVPQKWPGLDRFYSNVVQNYQMSRTFTSRGSVEAVNQVLLRIFQQDMIEGFWTRRFLSTFKDIPAVDPGPPKKTNGYTPMSLSHLQLLFYFTGPGWILSIIVFILEINPLHSLIDSIMGFAHASKIPLIHKHPTTALRNGTLHLSYGAFNYPFFYKPSTGTKKPIGFLTDVWKYFTQDLEYHQYSYEHSSSVCCDGILLPVQEGLTLTTAGAYTATVARSKLFRKSAATYYTAFNFYEADRSAEEQSSELVFFTVFSLPALFLLIFAHILASFLHFLIKSTREINDGIGVKRKPLVDSFRFASQAFFSLGVTLTVFYHAAGFKGNTVMYSNPTQTSFTELVKGLHDGSRLLMTKSAKTFTGDQLYTLVGNRTTQSDVAEPDQTMLMQRLCENHKLVAMMEPNAVYSMSLVKKPCELNKISIPKPWKYLENFDVEIMQTYMMSWNYTKRGTGEAVNQVLLKLYPQDLIETFWTNRYLLSMRNKPSLKPPSTVLDDTFMPMSLVRLQVLFYFTAPGWLLYLNLPFDLSQVIFIATANDLSTIDGPLSDRLEIIEMSGYSTPEKIRIAEKHVIPSQLETHGVCPDYIRLPPEGLQHLVSGYTREAGVRQLARQIASLCRHAALSIAEAVNTNCEADCLPDFSLPIVYDREKIGDVLGPATFGDRSTDLVDRLRAGFRPGMVFGLAWTPYGGELMLIEGVAATTKSRDGKGRVIMTGKLGEVLKESVDVARSWINANAERLGVDSLLGKDVHVHLPAGAVGKDGPSAGCALVTSLFSLASRRLVRSDTALTGEISLTGLVLPDELELHFVRDLDEVLQKMMTPSSFVLSKFFALFSGSTAQFFAAQSPFFGRYYATAGRAILAPVAPMLAPPVLAAPAFAPPPLVAAAPAFAPPPVVAPAPAFVPPPPVVAAAPAPVLAAAPAFVPPVVAAAPLIRPAFAPPVVAPVPAFAPAPILAAPAPVAYAPAFAPFASPAYFIGSNKGKKADAAIDNSLHLAYAQWNYPYLFQQVKVIGFLAEIWKTFGYKIDYHQYPYESDSGSETCDGILQSIEDGSMITAAGASSPTLIRSKIFRMSLPVYYTSFQFFESSRADEEESTAFSFFAVFSVPALILLIASFATISTLNYATEKLQKLSTDNQVKTVTIVIYYHAAGFKGNNVMSIPPKTTSFTDVQNGLQTGKRKLITQSRTTIAAAKIAVLTRNRTTAPDIVEPDHNALLKKMCDDPILVTMLERYTVLGPTMVDRPCQFRRIPVPIDSQILNNFDRTVMQNFMFSKVYTDRRTVERINLVLLKFFDQDLIETFWTRRYSKTRKIFGDVPHSSAQIDETFRIMSLHRLVPLFYATAPGWLCSIVVFLFELISPFSNYFLVRLSVIRAK</sequence>
<dbReference type="Gene3D" id="1.20.5.5270">
    <property type="match status" value="1"/>
</dbReference>
<dbReference type="InterPro" id="IPR014721">
    <property type="entry name" value="Ribsml_uS5_D2-typ_fold_subgr"/>
</dbReference>
<dbReference type="InterPro" id="IPR054594">
    <property type="entry name" value="Lon_lid"/>
</dbReference>
<dbReference type="GO" id="GO:0016887">
    <property type="term" value="F:ATP hydrolysis activity"/>
    <property type="evidence" value="ECO:0007669"/>
    <property type="project" value="InterPro"/>
</dbReference>
<accession>A0A8R1U4Y8</accession>
<evidence type="ECO:0000256" key="8">
    <source>
        <dbReference type="RuleBase" id="RU000591"/>
    </source>
</evidence>
<dbReference type="PANTHER" id="PTHR10046">
    <property type="entry name" value="ATP DEPENDENT LON PROTEASE FAMILY MEMBER"/>
    <property type="match status" value="1"/>
</dbReference>
<dbReference type="InterPro" id="IPR008269">
    <property type="entry name" value="Lon_proteolytic"/>
</dbReference>
<evidence type="ECO:0000256" key="2">
    <source>
        <dbReference type="ARBA" id="ARBA00022741"/>
    </source>
</evidence>
<dbReference type="SUPFAM" id="SSF54211">
    <property type="entry name" value="Ribosomal protein S5 domain 2-like"/>
    <property type="match status" value="1"/>
</dbReference>
<dbReference type="SMART" id="SM00464">
    <property type="entry name" value="LON"/>
    <property type="match status" value="1"/>
</dbReference>
<dbReference type="Gene3D" id="3.40.50.300">
    <property type="entry name" value="P-loop containing nucleotide triphosphate hydrolases"/>
    <property type="match status" value="1"/>
</dbReference>
<keyword evidence="2 8" id="KW-0547">Nucleotide-binding</keyword>
<protein>
    <recommendedName>
        <fullName evidence="9">Lon protease homolog</fullName>
        <ecNumber evidence="9">3.4.21.-</ecNumber>
    </recommendedName>
</protein>
<keyword evidence="5 8" id="KW-0067">ATP-binding</keyword>
<gene>
    <name evidence="10" type="primary">WBGene00091885</name>
</gene>
<evidence type="ECO:0000313" key="11">
    <source>
        <dbReference type="Proteomes" id="UP000005239"/>
    </source>
</evidence>
<dbReference type="Gene3D" id="3.30.230.10">
    <property type="match status" value="1"/>
</dbReference>
<dbReference type="Gene3D" id="2.60.40.10">
    <property type="entry name" value="Immunoglobulins"/>
    <property type="match status" value="1"/>
</dbReference>
<keyword evidence="11" id="KW-1185">Reference proteome</keyword>
<evidence type="ECO:0000313" key="10">
    <source>
        <dbReference type="EnsemblMetazoa" id="PPA02331.1"/>
    </source>
</evidence>
<reference evidence="11" key="1">
    <citation type="journal article" date="2008" name="Nat. Genet.">
        <title>The Pristionchus pacificus genome provides a unique perspective on nematode lifestyle and parasitism.</title>
        <authorList>
            <person name="Dieterich C."/>
            <person name="Clifton S.W."/>
            <person name="Schuster L.N."/>
            <person name="Chinwalla A."/>
            <person name="Delehaunty K."/>
            <person name="Dinkelacker I."/>
            <person name="Fulton L."/>
            <person name="Fulton R."/>
            <person name="Godfrey J."/>
            <person name="Minx P."/>
            <person name="Mitreva M."/>
            <person name="Roeseler W."/>
            <person name="Tian H."/>
            <person name="Witte H."/>
            <person name="Yang S.P."/>
            <person name="Wilson R.K."/>
            <person name="Sommer R.J."/>
        </authorList>
    </citation>
    <scope>NUCLEOTIDE SEQUENCE [LARGE SCALE GENOMIC DNA]</scope>
    <source>
        <strain evidence="11">PS312</strain>
    </source>
</reference>
<dbReference type="InterPro" id="IPR015947">
    <property type="entry name" value="PUA-like_sf"/>
</dbReference>
<dbReference type="InterPro" id="IPR003593">
    <property type="entry name" value="AAA+_ATPase"/>
</dbReference>
<dbReference type="GO" id="GO:0005524">
    <property type="term" value="F:ATP binding"/>
    <property type="evidence" value="ECO:0007669"/>
    <property type="project" value="UniProtKB-KW"/>
</dbReference>
<dbReference type="InterPro" id="IPR008268">
    <property type="entry name" value="Peptidase_S16_AS"/>
</dbReference>
<dbReference type="InterPro" id="IPR032640">
    <property type="entry name" value="AMPK1_CBM"/>
</dbReference>
<dbReference type="GO" id="GO:0016485">
    <property type="term" value="P:protein processing"/>
    <property type="evidence" value="ECO:0000318"/>
    <property type="project" value="GO_Central"/>
</dbReference>
<evidence type="ECO:0000256" key="4">
    <source>
        <dbReference type="ARBA" id="ARBA00022825"/>
    </source>
</evidence>
<keyword evidence="1 8" id="KW-0645">Protease</keyword>
<dbReference type="SUPFAM" id="SSF52540">
    <property type="entry name" value="P-loop containing nucleoside triphosphate hydrolases"/>
    <property type="match status" value="2"/>
</dbReference>
<dbReference type="PROSITE" id="PS51786">
    <property type="entry name" value="LON_PROTEOLYTIC"/>
    <property type="match status" value="1"/>
</dbReference>
<dbReference type="PROSITE" id="PS01046">
    <property type="entry name" value="LON_SER"/>
    <property type="match status" value="1"/>
</dbReference>
<dbReference type="Pfam" id="PF16561">
    <property type="entry name" value="AMPK1_CBM"/>
    <property type="match status" value="1"/>
</dbReference>
<reference evidence="10" key="2">
    <citation type="submission" date="2022-06" db="UniProtKB">
        <authorList>
            <consortium name="EnsemblMetazoa"/>
        </authorList>
    </citation>
    <scope>IDENTIFICATION</scope>
    <source>
        <strain evidence="10">PS312</strain>
    </source>
</reference>
<dbReference type="Gene3D" id="2.30.130.40">
    <property type="entry name" value="LON domain-like"/>
    <property type="match status" value="1"/>
</dbReference>
<dbReference type="PROSITE" id="PS51787">
    <property type="entry name" value="LON_N"/>
    <property type="match status" value="1"/>
</dbReference>
<dbReference type="Gene3D" id="1.10.8.60">
    <property type="match status" value="1"/>
</dbReference>
<keyword evidence="4 8" id="KW-0720">Serine protease</keyword>
<dbReference type="EC" id="3.4.21.-" evidence="9"/>
<dbReference type="Pfam" id="PF00004">
    <property type="entry name" value="AAA"/>
    <property type="match status" value="1"/>
</dbReference>
<evidence type="ECO:0000256" key="7">
    <source>
        <dbReference type="PROSITE-ProRule" id="PRU01122"/>
    </source>
</evidence>
<name>A0A2A6BP92_PRIPA</name>
<dbReference type="Pfam" id="PF22667">
    <property type="entry name" value="Lon_lid"/>
    <property type="match status" value="1"/>
</dbReference>
<dbReference type="CDD" id="cd02859">
    <property type="entry name" value="E_set_AMPKbeta_like_N"/>
    <property type="match status" value="1"/>
</dbReference>
<dbReference type="InterPro" id="IPR020568">
    <property type="entry name" value="Ribosomal_Su5_D2-typ_SF"/>
</dbReference>
<dbReference type="InterPro" id="IPR003111">
    <property type="entry name" value="Lon_prtase_N"/>
</dbReference>
<dbReference type="InterPro" id="IPR014756">
    <property type="entry name" value="Ig_E-set"/>
</dbReference>
<dbReference type="InterPro" id="IPR003959">
    <property type="entry name" value="ATPase_AAA_core"/>
</dbReference>
<dbReference type="GO" id="GO:0030163">
    <property type="term" value="P:protein catabolic process"/>
    <property type="evidence" value="ECO:0007669"/>
    <property type="project" value="InterPro"/>
</dbReference>
<dbReference type="SUPFAM" id="SSF88697">
    <property type="entry name" value="PUA domain-like"/>
    <property type="match status" value="1"/>
</dbReference>
<comment type="similarity">
    <text evidence="8">Belongs to the peptidase S16 family.</text>
</comment>
<dbReference type="InterPro" id="IPR013783">
    <property type="entry name" value="Ig-like_fold"/>
</dbReference>
<dbReference type="Proteomes" id="UP000005239">
    <property type="component" value="Unassembled WGS sequence"/>
</dbReference>
<dbReference type="InterPro" id="IPR027417">
    <property type="entry name" value="P-loop_NTPase"/>
</dbReference>
<dbReference type="SMART" id="SM00382">
    <property type="entry name" value="AAA"/>
    <property type="match status" value="1"/>
</dbReference>
<dbReference type="InterPro" id="IPR027065">
    <property type="entry name" value="Lon_Prtase"/>
</dbReference>
<evidence type="ECO:0000256" key="5">
    <source>
        <dbReference type="ARBA" id="ARBA00022840"/>
    </source>
</evidence>
<dbReference type="Pfam" id="PF05362">
    <property type="entry name" value="Lon_C"/>
    <property type="match status" value="1"/>
</dbReference>
<dbReference type="Pfam" id="PF02190">
    <property type="entry name" value="LON_substr_bdg"/>
    <property type="match status" value="1"/>
</dbReference>
<evidence type="ECO:0000256" key="9">
    <source>
        <dbReference type="RuleBase" id="RU000592"/>
    </source>
</evidence>
<keyword evidence="3 8" id="KW-0378">Hydrolase</keyword>
<dbReference type="InterPro" id="IPR046336">
    <property type="entry name" value="Lon_prtase_N_sf"/>
</dbReference>
<comment type="function">
    <text evidence="6">Non-catalytic subunit of AMP-activated protein kinase (AMPK), an energy sensor protein kinase that plays a key role in regulating cellular energy metabolism. In response to reduction of intracellular ATP levels, AMPK activates energy-producing pathways and inhibits energy-consuming processes: inhibits protein, carbohydrate and lipid biosynthesis, as well as cell growth and proliferation. AMPK acts via direct phosphorylation of metabolic enzymes, and by longer-term effects via phosphorylation of transcription regulators. Also acts as a regulator of cellular polarity by remodeling the actin cytoskeleton; probably by indirectly activating myosin. Beta non-catalytic subunit acts as a scaffold on which the AMPK complex assembles, via its C-terminus that bridges alpha (PRKAA1 or PRKAA2) and gamma subunits (PRKAG1, PRKAG2 or PRKAG3).</text>
</comment>
<accession>A0A2A6BP92</accession>
<evidence type="ECO:0000256" key="1">
    <source>
        <dbReference type="ARBA" id="ARBA00022670"/>
    </source>
</evidence>
<dbReference type="GO" id="GO:0005782">
    <property type="term" value="C:peroxisomal matrix"/>
    <property type="evidence" value="ECO:0000318"/>
    <property type="project" value="GO_Central"/>
</dbReference>
<dbReference type="SUPFAM" id="SSF81296">
    <property type="entry name" value="E set domains"/>
    <property type="match status" value="1"/>
</dbReference>
<dbReference type="GO" id="GO:0006625">
    <property type="term" value="P:protein targeting to peroxisome"/>
    <property type="evidence" value="ECO:0000318"/>
    <property type="project" value="GO_Central"/>
</dbReference>
<evidence type="ECO:0000256" key="6">
    <source>
        <dbReference type="ARBA" id="ARBA00025180"/>
    </source>
</evidence>
<dbReference type="EnsemblMetazoa" id="PPA02331.1">
    <property type="protein sequence ID" value="PPA02331.1"/>
    <property type="gene ID" value="WBGene00091885"/>
</dbReference>
<proteinExistence type="inferred from homology"/>
<organism evidence="10 11">
    <name type="scientific">Pristionchus pacificus</name>
    <name type="common">Parasitic nematode worm</name>
    <dbReference type="NCBI Taxonomy" id="54126"/>
    <lineage>
        <taxon>Eukaryota</taxon>
        <taxon>Metazoa</taxon>
        <taxon>Ecdysozoa</taxon>
        <taxon>Nematoda</taxon>
        <taxon>Chromadorea</taxon>
        <taxon>Rhabditida</taxon>
        <taxon>Rhabditina</taxon>
        <taxon>Diplogasteromorpha</taxon>
        <taxon>Diplogasteroidea</taxon>
        <taxon>Neodiplogasteridae</taxon>
        <taxon>Pristionchus</taxon>
    </lineage>
</organism>
<dbReference type="GO" id="GO:0004252">
    <property type="term" value="F:serine-type endopeptidase activity"/>
    <property type="evidence" value="ECO:0007669"/>
    <property type="project" value="InterPro"/>
</dbReference>
<evidence type="ECO:0000256" key="3">
    <source>
        <dbReference type="ARBA" id="ARBA00022801"/>
    </source>
</evidence>
<dbReference type="GO" id="GO:0004176">
    <property type="term" value="F:ATP-dependent peptidase activity"/>
    <property type="evidence" value="ECO:0007669"/>
    <property type="project" value="InterPro"/>
</dbReference>